<evidence type="ECO:0000256" key="1">
    <source>
        <dbReference type="SAM" id="MobiDB-lite"/>
    </source>
</evidence>
<dbReference type="Gene3D" id="1.25.40.10">
    <property type="entry name" value="Tetratricopeptide repeat domain"/>
    <property type="match status" value="1"/>
</dbReference>
<dbReference type="PANTHER" id="PTHR28654:SF1">
    <property type="entry name" value="AXIN INTERACTOR, DORSALIZATION-ASSOCIATED PROTEIN"/>
    <property type="match status" value="1"/>
</dbReference>
<organism evidence="2 3">
    <name type="scientific">Mya arenaria</name>
    <name type="common">Soft-shell clam</name>
    <dbReference type="NCBI Taxonomy" id="6604"/>
    <lineage>
        <taxon>Eukaryota</taxon>
        <taxon>Metazoa</taxon>
        <taxon>Spiralia</taxon>
        <taxon>Lophotrochozoa</taxon>
        <taxon>Mollusca</taxon>
        <taxon>Bivalvia</taxon>
        <taxon>Autobranchia</taxon>
        <taxon>Heteroconchia</taxon>
        <taxon>Euheterodonta</taxon>
        <taxon>Imparidentia</taxon>
        <taxon>Neoheterodontei</taxon>
        <taxon>Myida</taxon>
        <taxon>Myoidea</taxon>
        <taxon>Myidae</taxon>
        <taxon>Mya</taxon>
    </lineage>
</organism>
<evidence type="ECO:0000313" key="3">
    <source>
        <dbReference type="Proteomes" id="UP001164746"/>
    </source>
</evidence>
<dbReference type="Proteomes" id="UP001164746">
    <property type="component" value="Chromosome 13"/>
</dbReference>
<feature type="non-terminal residue" evidence="2">
    <location>
        <position position="1"/>
    </location>
</feature>
<gene>
    <name evidence="2" type="ORF">MAR_037913</name>
</gene>
<dbReference type="EMBL" id="CP111024">
    <property type="protein sequence ID" value="WAR24244.1"/>
    <property type="molecule type" value="Genomic_DNA"/>
</dbReference>
<keyword evidence="3" id="KW-1185">Reference proteome</keyword>
<dbReference type="SUPFAM" id="SSF48452">
    <property type="entry name" value="TPR-like"/>
    <property type="match status" value="1"/>
</dbReference>
<accession>A0ABY7FTQ9</accession>
<name>A0ABY7FTQ9_MYAAR</name>
<dbReference type="PANTHER" id="PTHR28654">
    <property type="entry name" value="AXIN INTERACTOR, DORSALIZATION-ASSOCIATED PROTEIN"/>
    <property type="match status" value="1"/>
</dbReference>
<sequence>MHEGVNTEAAAQHGWIKDGPARVIATSCLHGHLLAVTCPFLTFVLRSHGIGVKIADFKQCSVMTILSSCFVLLWPPNNKLYSAFRLSKPMTDQSKYATITDVAITITDVAPSQSLMSPSQTLMSPSQSLMSPSQSLMSPSLLCPANKDRKKKLRELAKDDKKKDQKAKYSLDQLLDKAESCIDKFEYEMAQKFCQRGLEMEPDNVRALETSGALLIDLGNMEAAKQYMNLGQLFEGAQSVECFQKGIELMLKEKELREKAEVATACGDGVSACGGGDRDKKGGATDRMISEAYLSIAEIYMTDCCFDDGAEEKCRSNIEKAITEDETNPDALQLMASFLLSKEKNEEARESIKKSVSLWLPDYKASEQPEASTSDPIECSQSFESRLAAGKILIEVGEHEENDEIVDVWYLIGWANHLLGEEGKDTA</sequence>
<proteinExistence type="predicted"/>
<reference evidence="2" key="1">
    <citation type="submission" date="2022-11" db="EMBL/GenBank/DDBJ databases">
        <title>Centuries of genome instability and evolution in soft-shell clam transmissible cancer (bioRxiv).</title>
        <authorList>
            <person name="Hart S.F.M."/>
            <person name="Yonemitsu M.A."/>
            <person name="Giersch R.M."/>
            <person name="Beal B.F."/>
            <person name="Arriagada G."/>
            <person name="Davis B.W."/>
            <person name="Ostrander E.A."/>
            <person name="Goff S.P."/>
            <person name="Metzger M.J."/>
        </authorList>
    </citation>
    <scope>NUCLEOTIDE SEQUENCE</scope>
    <source>
        <strain evidence="2">MELC-2E11</strain>
        <tissue evidence="2">Siphon/mantle</tissue>
    </source>
</reference>
<feature type="region of interest" description="Disordered" evidence="1">
    <location>
        <begin position="115"/>
        <end position="137"/>
    </location>
</feature>
<dbReference type="CDD" id="cd24142">
    <property type="entry name" value="ACL4-like"/>
    <property type="match status" value="1"/>
</dbReference>
<dbReference type="InterPro" id="IPR011990">
    <property type="entry name" value="TPR-like_helical_dom_sf"/>
</dbReference>
<evidence type="ECO:0000313" key="2">
    <source>
        <dbReference type="EMBL" id="WAR24244.1"/>
    </source>
</evidence>
<protein>
    <submittedName>
        <fullName evidence="2">ACL4-like protein</fullName>
    </submittedName>
</protein>